<comment type="caution">
    <text evidence="1">The sequence shown here is derived from an EMBL/GenBank/DDBJ whole genome shotgun (WGS) entry which is preliminary data.</text>
</comment>
<evidence type="ECO:0000313" key="1">
    <source>
        <dbReference type="EMBL" id="MCM2579050.1"/>
    </source>
</evidence>
<keyword evidence="2" id="KW-1185">Reference proteome</keyword>
<dbReference type="EMBL" id="JAMQGM010000037">
    <property type="protein sequence ID" value="MCM2579050.1"/>
    <property type="molecule type" value="Genomic_DNA"/>
</dbReference>
<gene>
    <name evidence="1" type="ORF">M1E25_17105</name>
</gene>
<dbReference type="Proteomes" id="UP001167160">
    <property type="component" value="Unassembled WGS sequence"/>
</dbReference>
<dbReference type="Gene3D" id="1.10.357.10">
    <property type="entry name" value="Tetracycline Repressor, domain 2"/>
    <property type="match status" value="1"/>
</dbReference>
<reference evidence="1" key="1">
    <citation type="journal article" date="2023" name="Int. J. Syst. Evol. Microbiol.">
        <title>Streptomyces meridianus sp. nov. isolated from brackish water of the Tagus estuary in Alcochete, Portugal.</title>
        <authorList>
            <person name="Santos J.D.N."/>
            <person name="Klimek D."/>
            <person name="Calusinska M."/>
            <person name="Lobo Da Cunha A."/>
            <person name="Catita J."/>
            <person name="Goncalves H."/>
            <person name="Gonzalez I."/>
            <person name="Reyes F."/>
            <person name="Lage O.M."/>
        </authorList>
    </citation>
    <scope>NUCLEOTIDE SEQUENCE</scope>
    <source>
        <strain evidence="1">MTZ3.1</strain>
    </source>
</reference>
<proteinExistence type="predicted"/>
<organism evidence="1 2">
    <name type="scientific">Streptomyces meridianus</name>
    <dbReference type="NCBI Taxonomy" id="2938945"/>
    <lineage>
        <taxon>Bacteria</taxon>
        <taxon>Bacillati</taxon>
        <taxon>Actinomycetota</taxon>
        <taxon>Actinomycetes</taxon>
        <taxon>Kitasatosporales</taxon>
        <taxon>Streptomycetaceae</taxon>
        <taxon>Streptomyces</taxon>
    </lineage>
</organism>
<protein>
    <submittedName>
        <fullName evidence="1">Uncharacterized protein</fullName>
    </submittedName>
</protein>
<dbReference type="RefSeq" id="WP_251416431.1">
    <property type="nucleotide sequence ID" value="NZ_JAMQGM010000037.1"/>
</dbReference>
<accession>A0ABT0X9N4</accession>
<sequence>MSDMDEPPGHRRKRNLPFPYNQDVSGVLRNLRRITPMGRRRLANSPETAAFLAAGMRLLHRHFGPGGRQRVNSELLLLGPLSQRRVAEEFHRNPPPFVRNGNGGSMLRDRWEPHSNFIVDLLNFALWRENYRPEYRKQRKANIERLVRGPDFANAVHEVAHRHAAEGVDLPQVRLSLALMAAAEGDDEVRRIISAVYGDYLGSWKQLYGTVIRARRLRLREGLTRDDLANALSAANDGMTLRAIGDPASGVIDHDNNRSLMGLVALAVIYAFLEPDEDASGLTLEQAVAARFDRRL</sequence>
<name>A0ABT0X9N4_9ACTN</name>
<evidence type="ECO:0000313" key="2">
    <source>
        <dbReference type="Proteomes" id="UP001167160"/>
    </source>
</evidence>